<feature type="transmembrane region" description="Helical" evidence="1">
    <location>
        <begin position="39"/>
        <end position="57"/>
    </location>
</feature>
<keyword evidence="1" id="KW-0472">Membrane</keyword>
<sequence>MKHAPFEPAWYELRMRELKQLAEELKVDPHKTWHHPADWLIVAIGFAAICCACLGLFA</sequence>
<evidence type="ECO:0000313" key="3">
    <source>
        <dbReference type="EMBL" id="CAB5195098.1"/>
    </source>
</evidence>
<evidence type="ECO:0000256" key="1">
    <source>
        <dbReference type="SAM" id="Phobius"/>
    </source>
</evidence>
<reference evidence="3" key="1">
    <citation type="submission" date="2020-05" db="EMBL/GenBank/DDBJ databases">
        <authorList>
            <person name="Chiriac C."/>
            <person name="Salcher M."/>
            <person name="Ghai R."/>
            <person name="Kavagutti S V."/>
        </authorList>
    </citation>
    <scope>NUCLEOTIDE SEQUENCE</scope>
</reference>
<dbReference type="EMBL" id="LR798218">
    <property type="protein sequence ID" value="CAB5195098.1"/>
    <property type="molecule type" value="Genomic_DNA"/>
</dbReference>
<protein>
    <submittedName>
        <fullName evidence="3">Uncharacterized protein</fullName>
    </submittedName>
</protein>
<proteinExistence type="predicted"/>
<organism evidence="3">
    <name type="scientific">uncultured Caudovirales phage</name>
    <dbReference type="NCBI Taxonomy" id="2100421"/>
    <lineage>
        <taxon>Viruses</taxon>
        <taxon>Duplodnaviria</taxon>
        <taxon>Heunggongvirae</taxon>
        <taxon>Uroviricota</taxon>
        <taxon>Caudoviricetes</taxon>
        <taxon>Peduoviridae</taxon>
        <taxon>Maltschvirus</taxon>
        <taxon>Maltschvirus maltsch</taxon>
    </lineage>
</organism>
<gene>
    <name evidence="3" type="ORF">UFOVP170_47</name>
    <name evidence="2" type="ORF">UFOVP73_25</name>
</gene>
<keyword evidence="1" id="KW-0812">Transmembrane</keyword>
<dbReference type="EMBL" id="LR796192">
    <property type="protein sequence ID" value="CAB4126100.1"/>
    <property type="molecule type" value="Genomic_DNA"/>
</dbReference>
<evidence type="ECO:0000313" key="2">
    <source>
        <dbReference type="EMBL" id="CAB4126100.1"/>
    </source>
</evidence>
<accession>A0A6J7WCU9</accession>
<keyword evidence="1" id="KW-1133">Transmembrane helix</keyword>
<name>A0A6J7WCU9_9CAUD</name>